<keyword evidence="1" id="KW-0812">Transmembrane</keyword>
<dbReference type="EMBL" id="GDKF01010037">
    <property type="protein sequence ID" value="JAT68585.1"/>
    <property type="molecule type" value="Transcribed_RNA"/>
</dbReference>
<gene>
    <name evidence="2" type="ORF">g.33085</name>
</gene>
<reference evidence="2" key="1">
    <citation type="submission" date="2015-08" db="EMBL/GenBank/DDBJ databases">
        <authorList>
            <person name="Babu N.S."/>
            <person name="Beckwith C.J."/>
            <person name="Beseler K.G."/>
            <person name="Brison A."/>
            <person name="Carone J.V."/>
            <person name="Caskin T.P."/>
            <person name="Diamond M."/>
            <person name="Durham M.E."/>
            <person name="Foxe J.M."/>
            <person name="Go M."/>
            <person name="Henderson B.A."/>
            <person name="Jones I.B."/>
            <person name="McGettigan J.A."/>
            <person name="Micheletti S.J."/>
            <person name="Nasrallah M.E."/>
            <person name="Ortiz D."/>
            <person name="Piller C.R."/>
            <person name="Privatt S.R."/>
            <person name="Schneider S.L."/>
            <person name="Sharp S."/>
            <person name="Smith T.C."/>
            <person name="Stanton J.D."/>
            <person name="Ullery H.E."/>
            <person name="Wilson R.J."/>
            <person name="Serrano M.G."/>
            <person name="Buck G."/>
            <person name="Lee V."/>
            <person name="Wang Y."/>
            <person name="Carvalho R."/>
            <person name="Voegtly L."/>
            <person name="Shi R."/>
            <person name="Duckworth R."/>
            <person name="Johnson A."/>
            <person name="Loviza R."/>
            <person name="Walstead R."/>
            <person name="Shah Z."/>
            <person name="Kiflezghi M."/>
            <person name="Wade K."/>
            <person name="Ball S.L."/>
            <person name="Bradley K.W."/>
            <person name="Asai D.J."/>
            <person name="Bowman C.A."/>
            <person name="Russell D.A."/>
            <person name="Pope W.H."/>
            <person name="Jacobs-Sera D."/>
            <person name="Hendrix R.W."/>
            <person name="Hatfull G.F."/>
        </authorList>
    </citation>
    <scope>NUCLEOTIDE SEQUENCE</scope>
</reference>
<protein>
    <submittedName>
        <fullName evidence="2">Uncharacterized protein</fullName>
    </submittedName>
</protein>
<name>A0A1D1ZPD7_AUXPR</name>
<dbReference type="AlphaFoldDB" id="A0A1D1ZPD7"/>
<organism evidence="2">
    <name type="scientific">Auxenochlorella protothecoides</name>
    <name type="common">Green microalga</name>
    <name type="synonym">Chlorella protothecoides</name>
    <dbReference type="NCBI Taxonomy" id="3075"/>
    <lineage>
        <taxon>Eukaryota</taxon>
        <taxon>Viridiplantae</taxon>
        <taxon>Chlorophyta</taxon>
        <taxon>core chlorophytes</taxon>
        <taxon>Trebouxiophyceae</taxon>
        <taxon>Chlorellales</taxon>
        <taxon>Chlorellaceae</taxon>
        <taxon>Auxenochlorella</taxon>
    </lineage>
</organism>
<feature type="transmembrane region" description="Helical" evidence="1">
    <location>
        <begin position="65"/>
        <end position="88"/>
    </location>
</feature>
<feature type="transmembrane region" description="Helical" evidence="1">
    <location>
        <begin position="23"/>
        <end position="44"/>
    </location>
</feature>
<evidence type="ECO:0000256" key="1">
    <source>
        <dbReference type="SAM" id="Phobius"/>
    </source>
</evidence>
<accession>A0A1D1ZPD7</accession>
<proteinExistence type="predicted"/>
<sequence>LEAAPAMSEHAHDTRSVTPTQSALAGMGAALAGAMIGGGAHYMGTAKQLAEEGVDPRARLRALPVAAKALGASLVLCGIFAAGGVAMWRMLGMHMHPQAEVSSVAEAVDLIRQQREVISHEFRAKLLADEPHSSAEEAHSH</sequence>
<keyword evidence="1" id="KW-0472">Membrane</keyword>
<evidence type="ECO:0000313" key="2">
    <source>
        <dbReference type="EMBL" id="JAT68585.1"/>
    </source>
</evidence>
<keyword evidence="1" id="KW-1133">Transmembrane helix</keyword>
<feature type="non-terminal residue" evidence="2">
    <location>
        <position position="1"/>
    </location>
</feature>